<name>A0A9W6ZKW1_9STRA</name>
<accession>A0A9W6ZKW1</accession>
<reference evidence="2" key="1">
    <citation type="journal article" date="2023" name="Commun. Biol.">
        <title>Genome analysis of Parmales, the sister group of diatoms, reveals the evolutionary specialization of diatoms from phago-mixotrophs to photoautotrophs.</title>
        <authorList>
            <person name="Ban H."/>
            <person name="Sato S."/>
            <person name="Yoshikawa S."/>
            <person name="Yamada K."/>
            <person name="Nakamura Y."/>
            <person name="Ichinomiya M."/>
            <person name="Sato N."/>
            <person name="Blanc-Mathieu R."/>
            <person name="Endo H."/>
            <person name="Kuwata A."/>
            <person name="Ogata H."/>
        </authorList>
    </citation>
    <scope>NUCLEOTIDE SEQUENCE [LARGE SCALE GENOMIC DNA]</scope>
</reference>
<evidence type="ECO:0000313" key="1">
    <source>
        <dbReference type="EMBL" id="GMH56262.1"/>
    </source>
</evidence>
<gene>
    <name evidence="1" type="ORF">TL16_g02094</name>
</gene>
<organism evidence="1 2">
    <name type="scientific">Triparma laevis f. inornata</name>
    <dbReference type="NCBI Taxonomy" id="1714386"/>
    <lineage>
        <taxon>Eukaryota</taxon>
        <taxon>Sar</taxon>
        <taxon>Stramenopiles</taxon>
        <taxon>Ochrophyta</taxon>
        <taxon>Bolidophyceae</taxon>
        <taxon>Parmales</taxon>
        <taxon>Triparmaceae</taxon>
        <taxon>Triparma</taxon>
    </lineage>
</organism>
<dbReference type="EMBL" id="BLQM01000050">
    <property type="protein sequence ID" value="GMH56262.1"/>
    <property type="molecule type" value="Genomic_DNA"/>
</dbReference>
<protein>
    <submittedName>
        <fullName evidence="1">Uncharacterized protein</fullName>
    </submittedName>
</protein>
<sequence>MHCTTLRLSLGLVALYGIVASLGIVTFANPNPTPTTPQFPVVRQPTHYKDRTKSTTQVAHTLASLPAPPSSTKHIVASSLSSRFADPDSSFWQSLESFCYDRHFGLGLNKNDTEEFLKVFKKEHRNKVKSLTIDDMETFLVQRQMFNADNKK</sequence>
<dbReference type="AlphaFoldDB" id="A0A9W6ZKW1"/>
<comment type="caution">
    <text evidence="1">The sequence shown here is derived from an EMBL/GenBank/DDBJ whole genome shotgun (WGS) entry which is preliminary data.</text>
</comment>
<proteinExistence type="predicted"/>
<dbReference type="Proteomes" id="UP001162640">
    <property type="component" value="Unassembled WGS sequence"/>
</dbReference>
<evidence type="ECO:0000313" key="2">
    <source>
        <dbReference type="Proteomes" id="UP001162640"/>
    </source>
</evidence>